<dbReference type="InterPro" id="IPR005804">
    <property type="entry name" value="FA_desaturase_dom"/>
</dbReference>
<keyword evidence="2" id="KW-0472">Membrane</keyword>
<evidence type="ECO:0000256" key="2">
    <source>
        <dbReference type="SAM" id="Phobius"/>
    </source>
</evidence>
<protein>
    <submittedName>
        <fullName evidence="4">Fatty acid desaturase</fullName>
    </submittedName>
</protein>
<feature type="region of interest" description="Disordered" evidence="1">
    <location>
        <begin position="304"/>
        <end position="331"/>
    </location>
</feature>
<keyword evidence="5" id="KW-1185">Reference proteome</keyword>
<dbReference type="Pfam" id="PF00487">
    <property type="entry name" value="FA_desaturase"/>
    <property type="match status" value="1"/>
</dbReference>
<keyword evidence="2" id="KW-0812">Transmembrane</keyword>
<keyword evidence="2" id="KW-1133">Transmembrane helix</keyword>
<accession>A0A4Y8R7P3</accession>
<evidence type="ECO:0000256" key="1">
    <source>
        <dbReference type="SAM" id="MobiDB-lite"/>
    </source>
</evidence>
<reference evidence="4 5" key="1">
    <citation type="submission" date="2019-03" db="EMBL/GenBank/DDBJ databases">
        <title>Jiella endophytica sp. nov., a novel endophytic bacterium isolated from root of Ficus microcarpa Linn. f.</title>
        <authorList>
            <person name="Tuo L."/>
        </authorList>
    </citation>
    <scope>NUCLEOTIDE SEQUENCE [LARGE SCALE GENOMIC DNA]</scope>
    <source>
        <strain evidence="4 5">CBS5Q-3</strain>
    </source>
</reference>
<sequence>MSPTPRITAEPFRRPQAIEWPTLILAAAIYGGWGLLTYFHAAIPLLALIPAAAWTIAWHGSLQHEIIHGHPTRWRALNRALGFVPLSLWVPFARYRMLHLSHHRDERLTDPLDDPESYYWTDADWARLSPIGRGLVEAQTCLAGRLVIGPAWSIARFLTTELRAIRAGDRVVRAIWLRHLLGVAAILAWLSLVCGFSPLAYLLIFVYPGTALQLVRSFAEHKAEGAVEKRTAVVEGSPVLGLLFLNNNLHAAHHAHPTLPWYRLPAWYRANRAALLEDNGGLRYEGYGDVFRRFLLAPHDRPAHPLGRAPERGWQGSGGAEEIGETGFAHS</sequence>
<dbReference type="EMBL" id="SOZD01000020">
    <property type="protein sequence ID" value="TFF17204.1"/>
    <property type="molecule type" value="Genomic_DNA"/>
</dbReference>
<proteinExistence type="predicted"/>
<gene>
    <name evidence="4" type="ORF">E3C22_24195</name>
</gene>
<organism evidence="4 5">
    <name type="scientific">Jiella endophytica</name>
    <dbReference type="NCBI Taxonomy" id="2558362"/>
    <lineage>
        <taxon>Bacteria</taxon>
        <taxon>Pseudomonadati</taxon>
        <taxon>Pseudomonadota</taxon>
        <taxon>Alphaproteobacteria</taxon>
        <taxon>Hyphomicrobiales</taxon>
        <taxon>Aurantimonadaceae</taxon>
        <taxon>Jiella</taxon>
    </lineage>
</organism>
<evidence type="ECO:0000313" key="4">
    <source>
        <dbReference type="EMBL" id="TFF17204.1"/>
    </source>
</evidence>
<feature type="domain" description="Fatty acid desaturase" evidence="3">
    <location>
        <begin position="45"/>
        <end position="279"/>
    </location>
</feature>
<dbReference type="Proteomes" id="UP000298179">
    <property type="component" value="Unassembled WGS sequence"/>
</dbReference>
<feature type="transmembrane region" description="Helical" evidence="2">
    <location>
        <begin position="23"/>
        <end position="56"/>
    </location>
</feature>
<name>A0A4Y8R7P3_9HYPH</name>
<evidence type="ECO:0000313" key="5">
    <source>
        <dbReference type="Proteomes" id="UP000298179"/>
    </source>
</evidence>
<dbReference type="OrthoDB" id="784276at2"/>
<dbReference type="GO" id="GO:0006629">
    <property type="term" value="P:lipid metabolic process"/>
    <property type="evidence" value="ECO:0007669"/>
    <property type="project" value="InterPro"/>
</dbReference>
<comment type="caution">
    <text evidence="4">The sequence shown here is derived from an EMBL/GenBank/DDBJ whole genome shotgun (WGS) entry which is preliminary data.</text>
</comment>
<evidence type="ECO:0000259" key="3">
    <source>
        <dbReference type="Pfam" id="PF00487"/>
    </source>
</evidence>
<dbReference type="AlphaFoldDB" id="A0A4Y8R7P3"/>
<dbReference type="RefSeq" id="WP_134764462.1">
    <property type="nucleotide sequence ID" value="NZ_SOZD01000020.1"/>
</dbReference>
<feature type="transmembrane region" description="Helical" evidence="2">
    <location>
        <begin position="180"/>
        <end position="207"/>
    </location>
</feature>